<reference evidence="1 2" key="1">
    <citation type="submission" date="2023-03" db="EMBL/GenBank/DDBJ databases">
        <authorList>
            <person name="Shen W."/>
            <person name="Cai J."/>
        </authorList>
    </citation>
    <scope>NUCLEOTIDE SEQUENCE [LARGE SCALE GENOMIC DNA]</scope>
    <source>
        <strain evidence="1 2">P72-2</strain>
    </source>
</reference>
<evidence type="ECO:0000313" key="1">
    <source>
        <dbReference type="EMBL" id="MDT2597090.1"/>
    </source>
</evidence>
<comment type="caution">
    <text evidence="1">The sequence shown here is derived from an EMBL/GenBank/DDBJ whole genome shotgun (WGS) entry which is preliminary data.</text>
</comment>
<protein>
    <recommendedName>
        <fullName evidence="3">HipA-like C-terminal domain-containing protein</fullName>
    </recommendedName>
</protein>
<proteinExistence type="predicted"/>
<keyword evidence="2" id="KW-1185">Reference proteome</keyword>
<accession>A0ABU3EQF3</accession>
<organism evidence="1 2">
    <name type="scientific">Enterococcus dongliensis</name>
    <dbReference type="NCBI Taxonomy" id="2559925"/>
    <lineage>
        <taxon>Bacteria</taxon>
        <taxon>Bacillati</taxon>
        <taxon>Bacillota</taxon>
        <taxon>Bacilli</taxon>
        <taxon>Lactobacillales</taxon>
        <taxon>Enterococcaceae</taxon>
        <taxon>Enterococcus</taxon>
    </lineage>
</organism>
<dbReference type="EMBL" id="JARPYR010000015">
    <property type="protein sequence ID" value="MDT2597090.1"/>
    <property type="molecule type" value="Genomic_DNA"/>
</dbReference>
<gene>
    <name evidence="1" type="ORF">P7D39_08750</name>
</gene>
<evidence type="ECO:0008006" key="3">
    <source>
        <dbReference type="Google" id="ProtNLM"/>
    </source>
</evidence>
<name>A0ABU3EQF3_9ENTE</name>
<sequence>MNKLYVDTFIKDQAPQLGQSKPILVHASDGEVYYLKNHKVRMNNGNWYDENCAFFNEVIAYKIAKFLNINTPEAAIIELESDIMSANSDMLFSRRFSPGLYYATKKIKDVEDNLEENFLGLLQLGKPYIRTSWNRFFKNIVNTEDIPAIICMDLLLGNLDRFDNIGNLMVGQSKIGRTIFAIDHGHCFNGPFYDQSKIDFLNSNIFYNPDEKFQYIDDRIRRIVQVSQSYGRPFNSAGEIFKAIETYVNLENPNNHSFLEPVALIESLSITKLNEFIGDIPNDWCAGGQAQRKAYIEHILRQSALLRETIQRFVDSRAFSNYRGGVLSWKKENLTGTQ</sequence>
<evidence type="ECO:0000313" key="2">
    <source>
        <dbReference type="Proteomes" id="UP001256547"/>
    </source>
</evidence>
<dbReference type="RefSeq" id="WP_311859696.1">
    <property type="nucleotide sequence ID" value="NZ_JARPYR010000015.1"/>
</dbReference>
<dbReference type="Proteomes" id="UP001256547">
    <property type="component" value="Unassembled WGS sequence"/>
</dbReference>